<dbReference type="AlphaFoldDB" id="A0A3S5BCC7"/>
<organism evidence="1 2">
    <name type="scientific">Protopolystoma xenopodis</name>
    <dbReference type="NCBI Taxonomy" id="117903"/>
    <lineage>
        <taxon>Eukaryota</taxon>
        <taxon>Metazoa</taxon>
        <taxon>Spiralia</taxon>
        <taxon>Lophotrochozoa</taxon>
        <taxon>Platyhelminthes</taxon>
        <taxon>Monogenea</taxon>
        <taxon>Polyopisthocotylea</taxon>
        <taxon>Polystomatidea</taxon>
        <taxon>Polystomatidae</taxon>
        <taxon>Protopolystoma</taxon>
    </lineage>
</organism>
<protein>
    <submittedName>
        <fullName evidence="1">Uncharacterized protein</fullName>
    </submittedName>
</protein>
<sequence>MEISAITTLVNQVFFFFLLFSQSRNARIAFSRFFGRLTAPKSITQRAPNPLLPLMGMCSCPIVTRFGEDGVGLSFPEAITLSQCRPVVLQLIRITPPLGQILSRHKQARIAHSSHVHTHTRRDMYLFPVVCYVFPLSLTRAGQNGGFRLEAPSLIGLSGPESLTLIGEPRKCIEIRVLNLPS</sequence>
<evidence type="ECO:0000313" key="1">
    <source>
        <dbReference type="EMBL" id="VEL19285.1"/>
    </source>
</evidence>
<reference evidence="1" key="1">
    <citation type="submission" date="2018-11" db="EMBL/GenBank/DDBJ databases">
        <authorList>
            <consortium name="Pathogen Informatics"/>
        </authorList>
    </citation>
    <scope>NUCLEOTIDE SEQUENCE</scope>
</reference>
<name>A0A3S5BCC7_9PLAT</name>
<evidence type="ECO:0000313" key="2">
    <source>
        <dbReference type="Proteomes" id="UP000784294"/>
    </source>
</evidence>
<accession>A0A3S5BCC7</accession>
<comment type="caution">
    <text evidence="1">The sequence shown here is derived from an EMBL/GenBank/DDBJ whole genome shotgun (WGS) entry which is preliminary data.</text>
</comment>
<dbReference type="EMBL" id="CAAALY010040894">
    <property type="protein sequence ID" value="VEL19285.1"/>
    <property type="molecule type" value="Genomic_DNA"/>
</dbReference>
<proteinExistence type="predicted"/>
<gene>
    <name evidence="1" type="ORF">PXEA_LOCUS12725</name>
</gene>
<dbReference type="Proteomes" id="UP000784294">
    <property type="component" value="Unassembled WGS sequence"/>
</dbReference>
<keyword evidence="2" id="KW-1185">Reference proteome</keyword>